<proteinExistence type="predicted"/>
<dbReference type="AlphaFoldDB" id="A0AAV3PPS4"/>
<dbReference type="PANTHER" id="PTHR35488">
    <property type="entry name" value="OS05G0358900 PROTEIN-RELATED"/>
    <property type="match status" value="1"/>
</dbReference>
<keyword evidence="2" id="KW-1185">Reference proteome</keyword>
<accession>A0AAV3PPS4</accession>
<dbReference type="EMBL" id="BAABME010002116">
    <property type="protein sequence ID" value="GAA0153103.1"/>
    <property type="molecule type" value="Genomic_DNA"/>
</dbReference>
<sequence length="160" mass="18229">MKASPVYPAFENGSSSAYEFDPRADFVQFLEEAKKNASNDELKAAQMQPSWHEIRQQIDAEKKQKKSWKSSLLSWWKSKKKKKHVEQSSNAPLMPKLKREYESGPMAGAITTRAPNSASGPLGRLFNSSKRVENEMPYMCLEDLNNPHHLHSYGPVYLVT</sequence>
<name>A0AAV3PPS4_LITER</name>
<reference evidence="1 2" key="1">
    <citation type="submission" date="2024-01" db="EMBL/GenBank/DDBJ databases">
        <title>The complete chloroplast genome sequence of Lithospermum erythrorhizon: insights into the phylogenetic relationship among Boraginaceae species and the maternal lineages of purple gromwells.</title>
        <authorList>
            <person name="Okada T."/>
            <person name="Watanabe K."/>
        </authorList>
    </citation>
    <scope>NUCLEOTIDE SEQUENCE [LARGE SCALE GENOMIC DNA]</scope>
</reference>
<dbReference type="Proteomes" id="UP001454036">
    <property type="component" value="Unassembled WGS sequence"/>
</dbReference>
<evidence type="ECO:0000313" key="2">
    <source>
        <dbReference type="Proteomes" id="UP001454036"/>
    </source>
</evidence>
<gene>
    <name evidence="1" type="ORF">LIER_11417</name>
</gene>
<dbReference type="PANTHER" id="PTHR35488:SF4">
    <property type="entry name" value="DUF4005 DOMAIN-CONTAINING PROTEIN"/>
    <property type="match status" value="1"/>
</dbReference>
<comment type="caution">
    <text evidence="1">The sequence shown here is derived from an EMBL/GenBank/DDBJ whole genome shotgun (WGS) entry which is preliminary data.</text>
</comment>
<evidence type="ECO:0000313" key="1">
    <source>
        <dbReference type="EMBL" id="GAA0153103.1"/>
    </source>
</evidence>
<organism evidence="1 2">
    <name type="scientific">Lithospermum erythrorhizon</name>
    <name type="common">Purple gromwell</name>
    <name type="synonym">Lithospermum officinale var. erythrorhizon</name>
    <dbReference type="NCBI Taxonomy" id="34254"/>
    <lineage>
        <taxon>Eukaryota</taxon>
        <taxon>Viridiplantae</taxon>
        <taxon>Streptophyta</taxon>
        <taxon>Embryophyta</taxon>
        <taxon>Tracheophyta</taxon>
        <taxon>Spermatophyta</taxon>
        <taxon>Magnoliopsida</taxon>
        <taxon>eudicotyledons</taxon>
        <taxon>Gunneridae</taxon>
        <taxon>Pentapetalae</taxon>
        <taxon>asterids</taxon>
        <taxon>lamiids</taxon>
        <taxon>Boraginales</taxon>
        <taxon>Boraginaceae</taxon>
        <taxon>Boraginoideae</taxon>
        <taxon>Lithospermeae</taxon>
        <taxon>Lithospermum</taxon>
    </lineage>
</organism>
<protein>
    <submittedName>
        <fullName evidence="1">Uncharacterized protein</fullName>
    </submittedName>
</protein>